<protein>
    <submittedName>
        <fullName evidence="1">Uncharacterized protein</fullName>
    </submittedName>
</protein>
<organism evidence="1">
    <name type="scientific">Anguilla anguilla</name>
    <name type="common">European freshwater eel</name>
    <name type="synonym">Muraena anguilla</name>
    <dbReference type="NCBI Taxonomy" id="7936"/>
    <lineage>
        <taxon>Eukaryota</taxon>
        <taxon>Metazoa</taxon>
        <taxon>Chordata</taxon>
        <taxon>Craniata</taxon>
        <taxon>Vertebrata</taxon>
        <taxon>Euteleostomi</taxon>
        <taxon>Actinopterygii</taxon>
        <taxon>Neopterygii</taxon>
        <taxon>Teleostei</taxon>
        <taxon>Anguilliformes</taxon>
        <taxon>Anguillidae</taxon>
        <taxon>Anguilla</taxon>
    </lineage>
</organism>
<dbReference type="AlphaFoldDB" id="A0A0E9QZT9"/>
<dbReference type="EMBL" id="GBXM01086560">
    <property type="protein sequence ID" value="JAH22017.1"/>
    <property type="molecule type" value="Transcribed_RNA"/>
</dbReference>
<reference evidence="1" key="1">
    <citation type="submission" date="2014-11" db="EMBL/GenBank/DDBJ databases">
        <authorList>
            <person name="Amaro Gonzalez C."/>
        </authorList>
    </citation>
    <scope>NUCLEOTIDE SEQUENCE</scope>
</reference>
<name>A0A0E9QZT9_ANGAN</name>
<reference evidence="1" key="2">
    <citation type="journal article" date="2015" name="Fish Shellfish Immunol.">
        <title>Early steps in the European eel (Anguilla anguilla)-Vibrio vulnificus interaction in the gills: Role of the RtxA13 toxin.</title>
        <authorList>
            <person name="Callol A."/>
            <person name="Pajuelo D."/>
            <person name="Ebbesson L."/>
            <person name="Teles M."/>
            <person name="MacKenzie S."/>
            <person name="Amaro C."/>
        </authorList>
    </citation>
    <scope>NUCLEOTIDE SEQUENCE</scope>
</reference>
<evidence type="ECO:0000313" key="1">
    <source>
        <dbReference type="EMBL" id="JAH22017.1"/>
    </source>
</evidence>
<sequence length="32" mass="3708">MHPAEGATESLARGFKWIFYYDGFDLRCLLCP</sequence>
<accession>A0A0E9QZT9</accession>
<proteinExistence type="predicted"/>